<evidence type="ECO:0000313" key="1">
    <source>
        <dbReference type="EMBL" id="KIY60644.1"/>
    </source>
</evidence>
<evidence type="ECO:0008006" key="3">
    <source>
        <dbReference type="Google" id="ProtNLM"/>
    </source>
</evidence>
<feature type="non-terminal residue" evidence="1">
    <location>
        <position position="1"/>
    </location>
</feature>
<gene>
    <name evidence="1" type="ORF">CYLTODRAFT_363821</name>
</gene>
<name>A0A0D7AS38_9AGAR</name>
<proteinExistence type="predicted"/>
<protein>
    <recommendedName>
        <fullName evidence="3">Reverse transcriptase zinc-binding domain-containing protein</fullName>
    </recommendedName>
</protein>
<dbReference type="STRING" id="1314674.A0A0D7AS38"/>
<dbReference type="Proteomes" id="UP000054007">
    <property type="component" value="Unassembled WGS sequence"/>
</dbReference>
<sequence>TERNMALAIDAAERRCGTSVDERFIWKSMRNKDLSRSFRHFVWLAMHEGYFIGKKWKHTNKPEREICEECDMQELMEHILLKCKSNGREAIWKMAKKLWERATNSPLVVSWGDILTCGLRSTSNDDDAESKGDDRLRRILISESAHLIWKIRNNRTINGKRASIAEVKNRWIYAIINRRRIEFLTSDMSRYGRKALRGATVRYTWRNTSLSGLSIELDRTSLTEVLGSIT</sequence>
<dbReference type="OrthoDB" id="3031569at2759"/>
<keyword evidence="2" id="KW-1185">Reference proteome</keyword>
<dbReference type="AlphaFoldDB" id="A0A0D7AS38"/>
<dbReference type="EMBL" id="KN881414">
    <property type="protein sequence ID" value="KIY60644.1"/>
    <property type="molecule type" value="Genomic_DNA"/>
</dbReference>
<organism evidence="1 2">
    <name type="scientific">Cylindrobasidium torrendii FP15055 ss-10</name>
    <dbReference type="NCBI Taxonomy" id="1314674"/>
    <lineage>
        <taxon>Eukaryota</taxon>
        <taxon>Fungi</taxon>
        <taxon>Dikarya</taxon>
        <taxon>Basidiomycota</taxon>
        <taxon>Agaricomycotina</taxon>
        <taxon>Agaricomycetes</taxon>
        <taxon>Agaricomycetidae</taxon>
        <taxon>Agaricales</taxon>
        <taxon>Marasmiineae</taxon>
        <taxon>Physalacriaceae</taxon>
        <taxon>Cylindrobasidium</taxon>
    </lineage>
</organism>
<reference evidence="1 2" key="1">
    <citation type="journal article" date="2015" name="Fungal Genet. Biol.">
        <title>Evolution of novel wood decay mechanisms in Agaricales revealed by the genome sequences of Fistulina hepatica and Cylindrobasidium torrendii.</title>
        <authorList>
            <person name="Floudas D."/>
            <person name="Held B.W."/>
            <person name="Riley R."/>
            <person name="Nagy L.G."/>
            <person name="Koehler G."/>
            <person name="Ransdell A.S."/>
            <person name="Younus H."/>
            <person name="Chow J."/>
            <person name="Chiniquy J."/>
            <person name="Lipzen A."/>
            <person name="Tritt A."/>
            <person name="Sun H."/>
            <person name="Haridas S."/>
            <person name="LaButti K."/>
            <person name="Ohm R.A."/>
            <person name="Kues U."/>
            <person name="Blanchette R.A."/>
            <person name="Grigoriev I.V."/>
            <person name="Minto R.E."/>
            <person name="Hibbett D.S."/>
        </authorList>
    </citation>
    <scope>NUCLEOTIDE SEQUENCE [LARGE SCALE GENOMIC DNA]</scope>
    <source>
        <strain evidence="1 2">FP15055 ss-10</strain>
    </source>
</reference>
<evidence type="ECO:0000313" key="2">
    <source>
        <dbReference type="Proteomes" id="UP000054007"/>
    </source>
</evidence>
<accession>A0A0D7AS38</accession>